<name>A0AAE8W4E9_9ACTN</name>
<evidence type="ECO:0008006" key="3">
    <source>
        <dbReference type="Google" id="ProtNLM"/>
    </source>
</evidence>
<dbReference type="Pfam" id="PF13602">
    <property type="entry name" value="ADH_zinc_N_2"/>
    <property type="match status" value="1"/>
</dbReference>
<accession>A0AAE8W4E9</accession>
<organism evidence="1 2">
    <name type="scientific">Streptomyces ipomoeae</name>
    <dbReference type="NCBI Taxonomy" id="103232"/>
    <lineage>
        <taxon>Bacteria</taxon>
        <taxon>Bacillati</taxon>
        <taxon>Actinomycetota</taxon>
        <taxon>Actinomycetes</taxon>
        <taxon>Kitasatosporales</taxon>
        <taxon>Streptomycetaceae</taxon>
        <taxon>Streptomyces</taxon>
    </lineage>
</organism>
<evidence type="ECO:0000313" key="1">
    <source>
        <dbReference type="EMBL" id="TQE36389.1"/>
    </source>
</evidence>
<reference evidence="1 2" key="1">
    <citation type="submission" date="2019-03" db="EMBL/GenBank/DDBJ databases">
        <title>Comparative genomic analyses of the sweetpotato soil rot pathogen, Streptomyces ipomoeae.</title>
        <authorList>
            <person name="Ruschel Soares N."/>
            <person name="Badger J.H."/>
            <person name="Huguet-Tapia J.C."/>
            <person name="Clark C.A."/>
            <person name="Pettis G.S."/>
        </authorList>
    </citation>
    <scope>NUCLEOTIDE SEQUENCE [LARGE SCALE GENOMIC DNA]</scope>
    <source>
        <strain evidence="1 2">88-35</strain>
    </source>
</reference>
<protein>
    <recommendedName>
        <fullName evidence="3">Zinc-binding dehydrogenase</fullName>
    </recommendedName>
</protein>
<dbReference type="EMBL" id="SPAZ01000092">
    <property type="protein sequence ID" value="TQE36389.1"/>
    <property type="molecule type" value="Genomic_DNA"/>
</dbReference>
<dbReference type="RefSeq" id="WP_078613882.1">
    <property type="nucleotide sequence ID" value="NZ_JARAVA010000026.1"/>
</dbReference>
<dbReference type="Gene3D" id="3.90.180.10">
    <property type="entry name" value="Medium-chain alcohol dehydrogenases, catalytic domain"/>
    <property type="match status" value="1"/>
</dbReference>
<proteinExistence type="predicted"/>
<gene>
    <name evidence="1" type="ORF">Sipo8835_10290</name>
</gene>
<sequence>MAGFRAPELGAIVVNADGPFGIGLAAYARLAADGRLSVRIAQSFPLADAAGAQELSESGHSRGKLLLCP</sequence>
<dbReference type="Proteomes" id="UP000318720">
    <property type="component" value="Unassembled WGS sequence"/>
</dbReference>
<comment type="caution">
    <text evidence="1">The sequence shown here is derived from an EMBL/GenBank/DDBJ whole genome shotgun (WGS) entry which is preliminary data.</text>
</comment>
<evidence type="ECO:0000313" key="2">
    <source>
        <dbReference type="Proteomes" id="UP000318720"/>
    </source>
</evidence>
<dbReference type="AlphaFoldDB" id="A0AAE8W4E9"/>